<gene>
    <name evidence="1" type="ORF">HMPREF1981_01518</name>
</gene>
<evidence type="ECO:0000313" key="2">
    <source>
        <dbReference type="Proteomes" id="UP000016496"/>
    </source>
</evidence>
<comment type="caution">
    <text evidence="1">The sequence shown here is derived from an EMBL/GenBank/DDBJ whole genome shotgun (WGS) entry which is preliminary data.</text>
</comment>
<accession>U2CNK9</accession>
<evidence type="ECO:0000313" key="1">
    <source>
        <dbReference type="EMBL" id="ERI85648.1"/>
    </source>
</evidence>
<dbReference type="Proteomes" id="UP000016496">
    <property type="component" value="Unassembled WGS sequence"/>
</dbReference>
<protein>
    <submittedName>
        <fullName evidence="1">Uncharacterized protein</fullName>
    </submittedName>
</protein>
<name>U2CNK9_9BACE</name>
<organism evidence="1 2">
    <name type="scientific">Bacteroides pyogenes F0041</name>
    <dbReference type="NCBI Taxonomy" id="1321819"/>
    <lineage>
        <taxon>Bacteria</taxon>
        <taxon>Pseudomonadati</taxon>
        <taxon>Bacteroidota</taxon>
        <taxon>Bacteroidia</taxon>
        <taxon>Bacteroidales</taxon>
        <taxon>Bacteroidaceae</taxon>
        <taxon>Bacteroides</taxon>
    </lineage>
</organism>
<dbReference type="PATRIC" id="fig|1321819.3.peg.1396"/>
<reference evidence="1 2" key="1">
    <citation type="submission" date="2013-08" db="EMBL/GenBank/DDBJ databases">
        <authorList>
            <person name="Weinstock G."/>
            <person name="Sodergren E."/>
            <person name="Wylie T."/>
            <person name="Fulton L."/>
            <person name="Fulton R."/>
            <person name="Fronick C."/>
            <person name="O'Laughlin M."/>
            <person name="Godfrey J."/>
            <person name="Miner T."/>
            <person name="Herter B."/>
            <person name="Appelbaum E."/>
            <person name="Cordes M."/>
            <person name="Lek S."/>
            <person name="Wollam A."/>
            <person name="Pepin K.H."/>
            <person name="Palsikar V.B."/>
            <person name="Mitreva M."/>
            <person name="Wilson R.K."/>
        </authorList>
    </citation>
    <scope>NUCLEOTIDE SEQUENCE [LARGE SCALE GENOMIC DNA]</scope>
    <source>
        <strain evidence="1 2">F0041</strain>
    </source>
</reference>
<dbReference type="EMBL" id="AWSV01000083">
    <property type="protein sequence ID" value="ERI85648.1"/>
    <property type="molecule type" value="Genomic_DNA"/>
</dbReference>
<proteinExistence type="predicted"/>
<dbReference type="HOGENOM" id="CLU_3265956_0_0_10"/>
<sequence length="41" mass="4736">MKSKKNGGEKGWNIACFRNVHTLNGRVRSLWKRGKSKLADY</sequence>
<dbReference type="AlphaFoldDB" id="U2CNK9"/>